<protein>
    <submittedName>
        <fullName evidence="5">Putative type II secretion system protein E</fullName>
    </submittedName>
</protein>
<accession>A0A1J5R0Y2</accession>
<keyword evidence="1" id="KW-0547">Nucleotide-binding</keyword>
<name>A0A1J5R0Y2_9ZZZZ</name>
<dbReference type="Pfam" id="PF05157">
    <property type="entry name" value="MshEN"/>
    <property type="match status" value="1"/>
</dbReference>
<dbReference type="CDD" id="cd01129">
    <property type="entry name" value="PulE-GspE-like"/>
    <property type="match status" value="1"/>
</dbReference>
<dbReference type="PANTHER" id="PTHR30258:SF3">
    <property type="entry name" value="SLL1921 PROTEIN"/>
    <property type="match status" value="1"/>
</dbReference>
<feature type="region of interest" description="Disordered" evidence="3">
    <location>
        <begin position="65"/>
        <end position="92"/>
    </location>
</feature>
<dbReference type="SUPFAM" id="SSF160246">
    <property type="entry name" value="EspE N-terminal domain-like"/>
    <property type="match status" value="1"/>
</dbReference>
<evidence type="ECO:0000256" key="3">
    <source>
        <dbReference type="SAM" id="MobiDB-lite"/>
    </source>
</evidence>
<dbReference type="InterPro" id="IPR003593">
    <property type="entry name" value="AAA+_ATPase"/>
</dbReference>
<dbReference type="PANTHER" id="PTHR30258">
    <property type="entry name" value="TYPE II SECRETION SYSTEM PROTEIN GSPE-RELATED"/>
    <property type="match status" value="1"/>
</dbReference>
<organism evidence="5">
    <name type="scientific">mine drainage metagenome</name>
    <dbReference type="NCBI Taxonomy" id="410659"/>
    <lineage>
        <taxon>unclassified sequences</taxon>
        <taxon>metagenomes</taxon>
        <taxon>ecological metagenomes</taxon>
    </lineage>
</organism>
<dbReference type="GO" id="GO:0016887">
    <property type="term" value="F:ATP hydrolysis activity"/>
    <property type="evidence" value="ECO:0007669"/>
    <property type="project" value="TreeGrafter"/>
</dbReference>
<feature type="compositionally biased region" description="Low complexity" evidence="3">
    <location>
        <begin position="65"/>
        <end position="85"/>
    </location>
</feature>
<evidence type="ECO:0000256" key="2">
    <source>
        <dbReference type="ARBA" id="ARBA00022840"/>
    </source>
</evidence>
<feature type="region of interest" description="Disordered" evidence="3">
    <location>
        <begin position="1"/>
        <end position="25"/>
    </location>
</feature>
<evidence type="ECO:0000313" key="5">
    <source>
        <dbReference type="EMBL" id="OIQ89138.1"/>
    </source>
</evidence>
<sequence>MALEFSDSLRSEPAAAPLPKPLPPVSLVLDESGLGALAPGHAAAAVAPVAVTLFLDEVSQPAAAVPDQAAAPAPAPHQRGQAPAAPSKPAPIPEDLLREASLALRRARGQEPAPPAAPTAAAAADDDVPAILKALAGAGADLPAPAPVVAAPQAAQPSGDAPAPPSEERQDAKGGGGGGGRIGDRLVEMGLLSKDQLQVALYEKKRSKKLLGNLLVELGFITESALSAVLVSSSGLERFDLKDTVVEPDLLKAFPKEVAQRYRVLPVSLDGNQLRLAMADIYDVLALDQARRYLPMGCEIIPLVSSENDIVAAIDQYYGYELSIDGILRELETGDHDVSTAALSGDAGYVHPLVRLVNAMLLDAVKCGASDIHFEPEGNFMRLRYRVDGVMTQIRTFHKDHWPAISHRLKIVSGMNIADKLNPQDGRFGFTIGQRRVDFRVACLPTVHGENIVIRILDKSGALLSIESLGFSEGNLALLQRLLKRPEGIVLVTGPTGSGKTTTLYGVLNHISSLERNIMTLEDPVEYELPLIRQSQVREGTGVSFADGVRALLRQDPDVIFIGEVRDRDTAVMALRAAMTGHQVFSTLHTNDAAGAIPRLHDLGLDHGLLAGNIIGVVAQRLARRLCSCAGKRPATDEECRIFGVDPKDPPQIGQPVGCETCRYTGYKGRIAVHEILPMNTELDELVLRGAPLSQVRDAARRYGFRTMAEDGIGKVLAGVLSLDSLMRTVDLSGRL</sequence>
<gene>
    <name evidence="5" type="primary">gspE_3</name>
    <name evidence="5" type="ORF">GALL_289590</name>
</gene>
<dbReference type="AlphaFoldDB" id="A0A1J5R0Y2"/>
<dbReference type="GO" id="GO:0005886">
    <property type="term" value="C:plasma membrane"/>
    <property type="evidence" value="ECO:0007669"/>
    <property type="project" value="TreeGrafter"/>
</dbReference>
<dbReference type="SMART" id="SM00382">
    <property type="entry name" value="AAA"/>
    <property type="match status" value="1"/>
</dbReference>
<dbReference type="Gene3D" id="3.30.300.160">
    <property type="entry name" value="Type II secretion system, protein E, N-terminal domain"/>
    <property type="match status" value="1"/>
</dbReference>
<evidence type="ECO:0000256" key="1">
    <source>
        <dbReference type="ARBA" id="ARBA00022741"/>
    </source>
</evidence>
<dbReference type="InterPro" id="IPR027417">
    <property type="entry name" value="P-loop_NTPase"/>
</dbReference>
<proteinExistence type="predicted"/>
<dbReference type="Pfam" id="PF00437">
    <property type="entry name" value="T2SSE"/>
    <property type="match status" value="1"/>
</dbReference>
<dbReference type="EMBL" id="MLJW01000342">
    <property type="protein sequence ID" value="OIQ89138.1"/>
    <property type="molecule type" value="Genomic_DNA"/>
</dbReference>
<dbReference type="SUPFAM" id="SSF52540">
    <property type="entry name" value="P-loop containing nucleoside triphosphate hydrolases"/>
    <property type="match status" value="1"/>
</dbReference>
<keyword evidence="2" id="KW-0067">ATP-binding</keyword>
<dbReference type="InterPro" id="IPR001482">
    <property type="entry name" value="T2SS/T4SS_dom"/>
</dbReference>
<reference evidence="5" key="1">
    <citation type="submission" date="2016-10" db="EMBL/GenBank/DDBJ databases">
        <title>Sequence of Gallionella enrichment culture.</title>
        <authorList>
            <person name="Poehlein A."/>
            <person name="Muehling M."/>
            <person name="Daniel R."/>
        </authorList>
    </citation>
    <scope>NUCLEOTIDE SEQUENCE</scope>
</reference>
<dbReference type="InterPro" id="IPR007831">
    <property type="entry name" value="T2SS_GspE_N"/>
</dbReference>
<dbReference type="Gene3D" id="3.40.50.300">
    <property type="entry name" value="P-loop containing nucleotide triphosphate hydrolases"/>
    <property type="match status" value="1"/>
</dbReference>
<dbReference type="Gene3D" id="3.30.450.90">
    <property type="match status" value="1"/>
</dbReference>
<evidence type="ECO:0000259" key="4">
    <source>
        <dbReference type="SMART" id="SM00382"/>
    </source>
</evidence>
<feature type="region of interest" description="Disordered" evidence="3">
    <location>
        <begin position="150"/>
        <end position="180"/>
    </location>
</feature>
<comment type="caution">
    <text evidence="5">The sequence shown here is derived from an EMBL/GenBank/DDBJ whole genome shotgun (WGS) entry which is preliminary data.</text>
</comment>
<dbReference type="InterPro" id="IPR037257">
    <property type="entry name" value="T2SS_E_N_sf"/>
</dbReference>
<feature type="domain" description="AAA+ ATPase" evidence="4">
    <location>
        <begin position="486"/>
        <end position="609"/>
    </location>
</feature>
<dbReference type="GO" id="GO:0005524">
    <property type="term" value="F:ATP binding"/>
    <property type="evidence" value="ECO:0007669"/>
    <property type="project" value="UniProtKB-KW"/>
</dbReference>